<dbReference type="SUPFAM" id="SSF81301">
    <property type="entry name" value="Nucleotidyltransferase"/>
    <property type="match status" value="1"/>
</dbReference>
<sequence length="202" mass="22226">MNSHNRNLLAGANTILAVLSECGFQGVICGGFARDVHYDRNAKDIDIAVGVQEYTISDLSDLISRIEDAYPVKQFWSGEAHPNATSDNDYLDDPRAATLAPSEPTEAEHCVRLVVQVPMLSLDIVFYDTEHEAGNLVAQHDCNLNQFVIAGTTPVFLGTFHPDKHGLRITREGLAPGRIAYMEEKWDAIQGIEAPTNHDLPL</sequence>
<dbReference type="EMBL" id="MH113813">
    <property type="protein sequence ID" value="AWD90646.1"/>
    <property type="molecule type" value="Genomic_DNA"/>
</dbReference>
<evidence type="ECO:0000313" key="2">
    <source>
        <dbReference type="EMBL" id="AWD90646.1"/>
    </source>
</evidence>
<organism evidence="2 3">
    <name type="scientific">Pseudomonas phage Nerthus</name>
    <dbReference type="NCBI Taxonomy" id="2163984"/>
    <lineage>
        <taxon>Viruses</taxon>
        <taxon>Duplodnaviria</taxon>
        <taxon>Heunggongvirae</taxon>
        <taxon>Uroviricota</taxon>
        <taxon>Caudoviricetes</taxon>
        <taxon>Autographivirales</taxon>
        <taxon>Autosignataviridae</taxon>
        <taxon>Colwellvirinae</taxon>
        <taxon>Nerthusvirus</taxon>
        <taxon>Nerthusvirus nerthus</taxon>
        <taxon>Uliginvirus nerthus</taxon>
    </lineage>
</organism>
<dbReference type="GO" id="GO:0016740">
    <property type="term" value="F:transferase activity"/>
    <property type="evidence" value="ECO:0007669"/>
    <property type="project" value="UniProtKB-KW"/>
</dbReference>
<name>A0A2S1GMP0_9CAUD</name>
<keyword evidence="3" id="KW-1185">Reference proteome</keyword>
<dbReference type="RefSeq" id="YP_009800564.1">
    <property type="nucleotide sequence ID" value="NC_047955.1"/>
</dbReference>
<accession>A0A2S1GMP0</accession>
<dbReference type="Proteomes" id="UP000247194">
    <property type="component" value="Segment"/>
</dbReference>
<reference evidence="2 3" key="1">
    <citation type="submission" date="2018-03" db="EMBL/GenBank/DDBJ databases">
        <title>Phage therapy in agriculture - a green tech approach to combat plant pathogenic bacteria.</title>
        <authorList>
            <person name="Carstens A.B."/>
            <person name="Djurhuus A.M."/>
            <person name="Hansen L.H."/>
        </authorList>
    </citation>
    <scope>NUCLEOTIDE SEQUENCE [LARGE SCALE GENOMIC DNA]</scope>
</reference>
<keyword evidence="2" id="KW-0808">Transferase</keyword>
<dbReference type="KEGG" id="vg:54991064"/>
<protein>
    <submittedName>
        <fullName evidence="2">Putative nucleotidyltransferase</fullName>
    </submittedName>
</protein>
<evidence type="ECO:0000256" key="1">
    <source>
        <dbReference type="SAM" id="MobiDB-lite"/>
    </source>
</evidence>
<proteinExistence type="predicted"/>
<dbReference type="GeneID" id="54991064"/>
<evidence type="ECO:0000313" key="3">
    <source>
        <dbReference type="Proteomes" id="UP000247194"/>
    </source>
</evidence>
<dbReference type="Gene3D" id="3.30.460.10">
    <property type="entry name" value="Beta Polymerase, domain 2"/>
    <property type="match status" value="1"/>
</dbReference>
<dbReference type="InterPro" id="IPR043519">
    <property type="entry name" value="NT_sf"/>
</dbReference>
<feature type="region of interest" description="Disordered" evidence="1">
    <location>
        <begin position="83"/>
        <end position="102"/>
    </location>
</feature>